<evidence type="ECO:0000313" key="6">
    <source>
        <dbReference type="Proteomes" id="UP000245060"/>
    </source>
</evidence>
<protein>
    <submittedName>
        <fullName evidence="5">Methyltransferase</fullName>
    </submittedName>
</protein>
<organism evidence="5 7">
    <name type="scientific">Mycobacterium montefiorense</name>
    <dbReference type="NCBI Taxonomy" id="154654"/>
    <lineage>
        <taxon>Bacteria</taxon>
        <taxon>Bacillati</taxon>
        <taxon>Actinomycetota</taxon>
        <taxon>Actinomycetes</taxon>
        <taxon>Mycobacteriales</taxon>
        <taxon>Mycobacteriaceae</taxon>
        <taxon>Mycobacterium</taxon>
        <taxon>Mycobacterium simiae complex</taxon>
    </lineage>
</organism>
<dbReference type="Proteomes" id="UP001139505">
    <property type="component" value="Unassembled WGS sequence"/>
</dbReference>
<sequence length="203" mass="22348">MFGDTSMKQPWNINTHYDALLESAVPRDARRVLDVGCGDGFLAARLSRRIPDVVALDLDGPVLQRAQHRFGSAPVRWTHGDVMTAELPCFDAVVSNAALHHLSDTGAALRRLAALVRPGGALGVVTFVRPSLRNGPWHVTSWVACTVANRVNGKWEHTAPIKWPPVATLHQLRSDVRTALPGASVRRLFYGRVLIRWDKPRSG</sequence>
<evidence type="ECO:0000256" key="1">
    <source>
        <dbReference type="ARBA" id="ARBA00022603"/>
    </source>
</evidence>
<comment type="caution">
    <text evidence="5">The sequence shown here is derived from an EMBL/GenBank/DDBJ whole genome shotgun (WGS) entry which is preliminary data.</text>
</comment>
<name>A0AA37PN54_9MYCO</name>
<dbReference type="EMBL" id="BFCH01000017">
    <property type="protein sequence ID" value="GBG37768.1"/>
    <property type="molecule type" value="Genomic_DNA"/>
</dbReference>
<reference evidence="5" key="3">
    <citation type="journal article" date="2022" name="Microbiol. Resour. Announc.">
        <title>Draft Genome Sequences of Eight Mycobacterium montefiorense Strains Isolated from Salamanders in Captivity.</title>
        <authorList>
            <person name="Komine T."/>
            <person name="Ihara H."/>
            <person name="Fukano H."/>
            <person name="Hoshino Y."/>
            <person name="Kurata O."/>
            <person name="Wada S."/>
        </authorList>
    </citation>
    <scope>NUCLEOTIDE SEQUENCE</scope>
    <source>
        <strain evidence="5">NJB18185</strain>
    </source>
</reference>
<dbReference type="SUPFAM" id="SSF53335">
    <property type="entry name" value="S-adenosyl-L-methionine-dependent methyltransferases"/>
    <property type="match status" value="1"/>
</dbReference>
<dbReference type="EMBL" id="BQYH01000021">
    <property type="protein sequence ID" value="GKU73346.1"/>
    <property type="molecule type" value="Genomic_DNA"/>
</dbReference>
<dbReference type="InterPro" id="IPR041698">
    <property type="entry name" value="Methyltransf_25"/>
</dbReference>
<proteinExistence type="predicted"/>
<evidence type="ECO:0000313" key="5">
    <source>
        <dbReference type="EMBL" id="GKU73346.1"/>
    </source>
</evidence>
<dbReference type="CDD" id="cd02440">
    <property type="entry name" value="AdoMet_MTases"/>
    <property type="match status" value="1"/>
</dbReference>
<dbReference type="PANTHER" id="PTHR43861:SF1">
    <property type="entry name" value="TRANS-ACONITATE 2-METHYLTRANSFERASE"/>
    <property type="match status" value="1"/>
</dbReference>
<dbReference type="Pfam" id="PF13649">
    <property type="entry name" value="Methyltransf_25"/>
    <property type="match status" value="1"/>
</dbReference>
<reference evidence="4" key="1">
    <citation type="journal article" date="2018" name="Genome Announc.">
        <title>Draft Genome Sequence of Mycobacterium montefiorense Isolated from Japanese Black Salamander (Hynobius nigrescens).</title>
        <authorList>
            <person name="Fukano H."/>
            <person name="Yoshida M."/>
            <person name="Shimizu A."/>
            <person name="Iwao H."/>
            <person name="Katayama Y."/>
            <person name="Omatsu T."/>
            <person name="Mizutani T."/>
            <person name="Kurata O."/>
            <person name="Wada S."/>
            <person name="Hoshino Y."/>
        </authorList>
    </citation>
    <scope>NUCLEOTIDE SEQUENCE</scope>
    <source>
        <strain evidence="4">BS</strain>
    </source>
</reference>
<keyword evidence="6" id="KW-1185">Reference proteome</keyword>
<keyword evidence="1 5" id="KW-0489">Methyltransferase</keyword>
<dbReference type="GO" id="GO:0008168">
    <property type="term" value="F:methyltransferase activity"/>
    <property type="evidence" value="ECO:0007669"/>
    <property type="project" value="UniProtKB-KW"/>
</dbReference>
<evidence type="ECO:0000313" key="7">
    <source>
        <dbReference type="Proteomes" id="UP001139505"/>
    </source>
</evidence>
<feature type="domain" description="Methyltransferase" evidence="3">
    <location>
        <begin position="32"/>
        <end position="120"/>
    </location>
</feature>
<reference evidence="5" key="4">
    <citation type="submission" date="2022-04" db="EMBL/GenBank/DDBJ databases">
        <authorList>
            <person name="Komine T."/>
            <person name="Fukano H."/>
            <person name="Wada S."/>
        </authorList>
    </citation>
    <scope>NUCLEOTIDE SEQUENCE</scope>
    <source>
        <strain evidence="5">NJB18185</strain>
    </source>
</reference>
<dbReference type="PANTHER" id="PTHR43861">
    <property type="entry name" value="TRANS-ACONITATE 2-METHYLTRANSFERASE-RELATED"/>
    <property type="match status" value="1"/>
</dbReference>
<evidence type="ECO:0000313" key="4">
    <source>
        <dbReference type="EMBL" id="GBG37768.1"/>
    </source>
</evidence>
<evidence type="ECO:0000256" key="2">
    <source>
        <dbReference type="ARBA" id="ARBA00022679"/>
    </source>
</evidence>
<dbReference type="AlphaFoldDB" id="A0AA37PN54"/>
<dbReference type="Gene3D" id="3.40.50.150">
    <property type="entry name" value="Vaccinia Virus protein VP39"/>
    <property type="match status" value="1"/>
</dbReference>
<dbReference type="GO" id="GO:0032259">
    <property type="term" value="P:methylation"/>
    <property type="evidence" value="ECO:0007669"/>
    <property type="project" value="UniProtKB-KW"/>
</dbReference>
<accession>A0AA37PN54</accession>
<gene>
    <name evidence="4" type="ORF">MmonteBS_21400</name>
    <name evidence="5" type="ORF">NJB18185_31170</name>
</gene>
<dbReference type="InterPro" id="IPR029063">
    <property type="entry name" value="SAM-dependent_MTases_sf"/>
</dbReference>
<reference evidence="6" key="2">
    <citation type="submission" date="2018-04" db="EMBL/GenBank/DDBJ databases">
        <title>Draft genome sequence of Mycobacterium montefiorense isolated from Japanese black salamander.</title>
        <authorList>
            <person name="Fukano H."/>
            <person name="Yoshida M."/>
            <person name="Shimizu A."/>
            <person name="Iwao H."/>
            <person name="Kurata O."/>
            <person name="Katayama Y."/>
            <person name="Omatsu T."/>
            <person name="Mizutani T."/>
            <person name="Wada S."/>
            <person name="Hoshino Y."/>
        </authorList>
    </citation>
    <scope>NUCLEOTIDE SEQUENCE [LARGE SCALE GENOMIC DNA]</scope>
    <source>
        <strain evidence="6">BS</strain>
    </source>
</reference>
<evidence type="ECO:0000259" key="3">
    <source>
        <dbReference type="Pfam" id="PF13649"/>
    </source>
</evidence>
<dbReference type="Proteomes" id="UP000245060">
    <property type="component" value="Unassembled WGS sequence"/>
</dbReference>
<keyword evidence="2" id="KW-0808">Transferase</keyword>